<reference evidence="1" key="1">
    <citation type="journal article" date="2015" name="Nature">
        <title>Complex archaea that bridge the gap between prokaryotes and eukaryotes.</title>
        <authorList>
            <person name="Spang A."/>
            <person name="Saw J.H."/>
            <person name="Jorgensen S.L."/>
            <person name="Zaremba-Niedzwiedzka K."/>
            <person name="Martijn J."/>
            <person name="Lind A.E."/>
            <person name="van Eijk R."/>
            <person name="Schleper C."/>
            <person name="Guy L."/>
            <person name="Ettema T.J."/>
        </authorList>
    </citation>
    <scope>NUCLEOTIDE SEQUENCE</scope>
</reference>
<proteinExistence type="predicted"/>
<organism evidence="1">
    <name type="scientific">marine sediment metagenome</name>
    <dbReference type="NCBI Taxonomy" id="412755"/>
    <lineage>
        <taxon>unclassified sequences</taxon>
        <taxon>metagenomes</taxon>
        <taxon>ecological metagenomes</taxon>
    </lineage>
</organism>
<evidence type="ECO:0008006" key="2">
    <source>
        <dbReference type="Google" id="ProtNLM"/>
    </source>
</evidence>
<sequence>MSELTQEEKFIIDKLKENGGKLNYKELQNLCQDEFEGVRLILKKLKEKTIVDYEGMIPGFSAEIELLRDTL</sequence>
<protein>
    <recommendedName>
        <fullName evidence="2">HTH asnC-type domain-containing protein</fullName>
    </recommendedName>
</protein>
<comment type="caution">
    <text evidence="1">The sequence shown here is derived from an EMBL/GenBank/DDBJ whole genome shotgun (WGS) entry which is preliminary data.</text>
</comment>
<gene>
    <name evidence="1" type="ORF">LCGC14_1788480</name>
</gene>
<dbReference type="EMBL" id="LAZR01017041">
    <property type="protein sequence ID" value="KKM02033.1"/>
    <property type="molecule type" value="Genomic_DNA"/>
</dbReference>
<evidence type="ECO:0000313" key="1">
    <source>
        <dbReference type="EMBL" id="KKM02033.1"/>
    </source>
</evidence>
<accession>A0A0F9JSW7</accession>
<dbReference type="AlphaFoldDB" id="A0A0F9JSW7"/>
<name>A0A0F9JSW7_9ZZZZ</name>